<reference evidence="4" key="1">
    <citation type="submission" date="2020-10" db="EMBL/GenBank/DDBJ databases">
        <authorList>
            <person name="Gilroy R."/>
        </authorList>
    </citation>
    <scope>NUCLEOTIDE SEQUENCE</scope>
    <source>
        <strain evidence="4">21143</strain>
    </source>
</reference>
<dbReference type="Gene3D" id="3.30.910.20">
    <property type="entry name" value="Skp domain"/>
    <property type="match status" value="1"/>
</dbReference>
<reference evidence="4" key="2">
    <citation type="journal article" date="2021" name="PeerJ">
        <title>Extensive microbial diversity within the chicken gut microbiome revealed by metagenomics and culture.</title>
        <authorList>
            <person name="Gilroy R."/>
            <person name="Ravi A."/>
            <person name="Getino M."/>
            <person name="Pursley I."/>
            <person name="Horton D.L."/>
            <person name="Alikhan N.F."/>
            <person name="Baker D."/>
            <person name="Gharbi K."/>
            <person name="Hall N."/>
            <person name="Watson M."/>
            <person name="Adriaenssens E.M."/>
            <person name="Foster-Nyarko E."/>
            <person name="Jarju S."/>
            <person name="Secka A."/>
            <person name="Antonio M."/>
            <person name="Oren A."/>
            <person name="Chaudhuri R.R."/>
            <person name="La Ragione R."/>
            <person name="Hildebrand F."/>
            <person name="Pallen M.J."/>
        </authorList>
    </citation>
    <scope>NUCLEOTIDE SEQUENCE</scope>
    <source>
        <strain evidence="4">21143</strain>
    </source>
</reference>
<protein>
    <submittedName>
        <fullName evidence="4">OmpH family outer membrane protein</fullName>
    </submittedName>
</protein>
<evidence type="ECO:0000313" key="4">
    <source>
        <dbReference type="EMBL" id="HIT39992.1"/>
    </source>
</evidence>
<dbReference type="GO" id="GO:0051082">
    <property type="term" value="F:unfolded protein binding"/>
    <property type="evidence" value="ECO:0007669"/>
    <property type="project" value="InterPro"/>
</dbReference>
<dbReference type="EMBL" id="DVKT01000062">
    <property type="protein sequence ID" value="HIT39992.1"/>
    <property type="molecule type" value="Genomic_DNA"/>
</dbReference>
<dbReference type="SUPFAM" id="SSF111384">
    <property type="entry name" value="OmpH-like"/>
    <property type="match status" value="1"/>
</dbReference>
<dbReference type="PANTHER" id="PTHR35089:SF1">
    <property type="entry name" value="CHAPERONE PROTEIN SKP"/>
    <property type="match status" value="1"/>
</dbReference>
<dbReference type="PROSITE" id="PS51257">
    <property type="entry name" value="PROKAR_LIPOPROTEIN"/>
    <property type="match status" value="1"/>
</dbReference>
<comment type="caution">
    <text evidence="4">The sequence shown here is derived from an EMBL/GenBank/DDBJ whole genome shotgun (WGS) entry which is preliminary data.</text>
</comment>
<comment type="similarity">
    <text evidence="1">Belongs to the Skp family.</text>
</comment>
<name>A0A9D1GF49_9BACT</name>
<evidence type="ECO:0000256" key="1">
    <source>
        <dbReference type="ARBA" id="ARBA00009091"/>
    </source>
</evidence>
<sequence length="197" mass="22820">MYKYFTLSTAIAGILLATTSCQEPAKTAVEKNNVPAQTVDFSGHLPIAYVEVDSLLSNYNLAKDLNEQMLTRQENARATVNEKGRQLEKEVAEFERKVKNNAFLSQERFEQEQQRLLKKQQELQAYAQQLENELLQEQQKMLIQVTDSITNFIKEYNKDGRYEAILNNSSVLYIKPSYNITPEITRLLNNRYTSKQK</sequence>
<accession>A0A9D1GF49</accession>
<feature type="coiled-coil region" evidence="3">
    <location>
        <begin position="70"/>
        <end position="140"/>
    </location>
</feature>
<dbReference type="PANTHER" id="PTHR35089">
    <property type="entry name" value="CHAPERONE PROTEIN SKP"/>
    <property type="match status" value="1"/>
</dbReference>
<evidence type="ECO:0000313" key="5">
    <source>
        <dbReference type="Proteomes" id="UP000886722"/>
    </source>
</evidence>
<dbReference type="SMART" id="SM00935">
    <property type="entry name" value="OmpH"/>
    <property type="match status" value="1"/>
</dbReference>
<dbReference type="Proteomes" id="UP000886722">
    <property type="component" value="Unassembled WGS sequence"/>
</dbReference>
<evidence type="ECO:0000256" key="2">
    <source>
        <dbReference type="ARBA" id="ARBA00022729"/>
    </source>
</evidence>
<dbReference type="GO" id="GO:0005829">
    <property type="term" value="C:cytosol"/>
    <property type="evidence" value="ECO:0007669"/>
    <property type="project" value="TreeGrafter"/>
</dbReference>
<evidence type="ECO:0000256" key="3">
    <source>
        <dbReference type="SAM" id="Coils"/>
    </source>
</evidence>
<gene>
    <name evidence="4" type="ORF">IAD06_08175</name>
</gene>
<keyword evidence="3" id="KW-0175">Coiled coil</keyword>
<dbReference type="GO" id="GO:0050821">
    <property type="term" value="P:protein stabilization"/>
    <property type="evidence" value="ECO:0007669"/>
    <property type="project" value="TreeGrafter"/>
</dbReference>
<dbReference type="InterPro" id="IPR005632">
    <property type="entry name" value="Chaperone_Skp"/>
</dbReference>
<keyword evidence="2" id="KW-0732">Signal</keyword>
<dbReference type="InterPro" id="IPR024930">
    <property type="entry name" value="Skp_dom_sf"/>
</dbReference>
<organism evidence="4 5">
    <name type="scientific">Candidatus Caccoplasma intestinavium</name>
    <dbReference type="NCBI Taxonomy" id="2840716"/>
    <lineage>
        <taxon>Bacteria</taxon>
        <taxon>Pseudomonadati</taxon>
        <taxon>Bacteroidota</taxon>
        <taxon>Bacteroidia</taxon>
        <taxon>Bacteroidales</taxon>
        <taxon>Bacteroidaceae</taxon>
        <taxon>Bacteroidaceae incertae sedis</taxon>
        <taxon>Candidatus Caccoplasma</taxon>
    </lineage>
</organism>
<proteinExistence type="inferred from homology"/>
<dbReference type="AlphaFoldDB" id="A0A9D1GF49"/>
<dbReference type="Pfam" id="PF03938">
    <property type="entry name" value="OmpH"/>
    <property type="match status" value="1"/>
</dbReference>